<proteinExistence type="inferred from homology"/>
<organism evidence="8 9">
    <name type="scientific">Cervus elaphus hippelaphus</name>
    <name type="common">European red deer</name>
    <dbReference type="NCBI Taxonomy" id="46360"/>
    <lineage>
        <taxon>Eukaryota</taxon>
        <taxon>Metazoa</taxon>
        <taxon>Chordata</taxon>
        <taxon>Craniata</taxon>
        <taxon>Vertebrata</taxon>
        <taxon>Euteleostomi</taxon>
        <taxon>Mammalia</taxon>
        <taxon>Eutheria</taxon>
        <taxon>Laurasiatheria</taxon>
        <taxon>Artiodactyla</taxon>
        <taxon>Ruminantia</taxon>
        <taxon>Pecora</taxon>
        <taxon>Cervidae</taxon>
        <taxon>Cervinae</taxon>
        <taxon>Cervus</taxon>
    </lineage>
</organism>
<evidence type="ECO:0000256" key="5">
    <source>
        <dbReference type="SAM" id="Coils"/>
    </source>
</evidence>
<dbReference type="FunFam" id="1.20.5.1160:FF:000001">
    <property type="entry name" value="Keratin type II"/>
    <property type="match status" value="1"/>
</dbReference>
<dbReference type="GO" id="GO:0030280">
    <property type="term" value="F:structural constituent of skin epidermis"/>
    <property type="evidence" value="ECO:0007669"/>
    <property type="project" value="TreeGrafter"/>
</dbReference>
<evidence type="ECO:0000313" key="9">
    <source>
        <dbReference type="Proteomes" id="UP000242450"/>
    </source>
</evidence>
<dbReference type="FunFam" id="1.20.5.500:FF:000001">
    <property type="entry name" value="Type II keratin 23"/>
    <property type="match status" value="1"/>
</dbReference>
<accession>A0A212DED1</accession>
<dbReference type="Proteomes" id="UP000242450">
    <property type="component" value="Chromosome 3"/>
</dbReference>
<gene>
    <name evidence="8" type="ORF">Celaphus_00011449</name>
</gene>
<evidence type="ECO:0000313" key="8">
    <source>
        <dbReference type="EMBL" id="OWK16607.1"/>
    </source>
</evidence>
<dbReference type="GO" id="GO:0031424">
    <property type="term" value="P:keratinization"/>
    <property type="evidence" value="ECO:0007669"/>
    <property type="project" value="TreeGrafter"/>
</dbReference>
<dbReference type="Pfam" id="PF16208">
    <property type="entry name" value="Keratin_2_head"/>
    <property type="match status" value="1"/>
</dbReference>
<dbReference type="GO" id="GO:0045109">
    <property type="term" value="P:intermediate filament organization"/>
    <property type="evidence" value="ECO:0007669"/>
    <property type="project" value="TreeGrafter"/>
</dbReference>
<evidence type="ECO:0000259" key="7">
    <source>
        <dbReference type="PROSITE" id="PS51842"/>
    </source>
</evidence>
<dbReference type="InterPro" id="IPR032444">
    <property type="entry name" value="Keratin_2_head"/>
</dbReference>
<name>A0A212DED1_CEREH</name>
<dbReference type="EMBL" id="MKHE01000003">
    <property type="protein sequence ID" value="OWK16607.1"/>
    <property type="molecule type" value="Genomic_DNA"/>
</dbReference>
<protein>
    <submittedName>
        <fullName evidence="8">KRT73</fullName>
    </submittedName>
</protein>
<dbReference type="Gene3D" id="1.20.5.170">
    <property type="match status" value="1"/>
</dbReference>
<reference evidence="8 9" key="1">
    <citation type="journal article" date="2018" name="Mol. Genet. Genomics">
        <title>The red deer Cervus elaphus genome CerEla1.0: sequencing, annotating, genes, and chromosomes.</title>
        <authorList>
            <person name="Bana N.A."/>
            <person name="Nyiri A."/>
            <person name="Nagy J."/>
            <person name="Frank K."/>
            <person name="Nagy T."/>
            <person name="Steger V."/>
            <person name="Schiller M."/>
            <person name="Lakatos P."/>
            <person name="Sugar L."/>
            <person name="Horn P."/>
            <person name="Barta E."/>
            <person name="Orosz L."/>
        </authorList>
    </citation>
    <scope>NUCLEOTIDE SEQUENCE [LARGE SCALE GENOMIC DNA]</scope>
    <source>
        <strain evidence="8">Hungarian</strain>
    </source>
</reference>
<evidence type="ECO:0000256" key="3">
    <source>
        <dbReference type="ARBA" id="ARBA00023054"/>
    </source>
</evidence>
<keyword evidence="3 5" id="KW-0175">Coiled coil</keyword>
<dbReference type="Gene3D" id="1.20.5.500">
    <property type="entry name" value="Single helix bin"/>
    <property type="match status" value="1"/>
</dbReference>
<dbReference type="PANTHER" id="PTHR45616:SF31">
    <property type="entry name" value="KERATIN, TYPE II CYTOSKELETAL 73"/>
    <property type="match status" value="1"/>
</dbReference>
<comment type="similarity">
    <text evidence="4">Belongs to the intermediate filament family.</text>
</comment>
<dbReference type="InterPro" id="IPR039008">
    <property type="entry name" value="IF_rod_dom"/>
</dbReference>
<evidence type="ECO:0000256" key="1">
    <source>
        <dbReference type="ARBA" id="ARBA00022744"/>
    </source>
</evidence>
<feature type="domain" description="IF rod" evidence="7">
    <location>
        <begin position="146"/>
        <end position="592"/>
    </location>
</feature>
<feature type="coiled-coil region" evidence="5">
    <location>
        <begin position="409"/>
        <end position="482"/>
    </location>
</feature>
<keyword evidence="9" id="KW-1185">Reference proteome</keyword>
<feature type="non-terminal residue" evidence="8">
    <location>
        <position position="1"/>
    </location>
</feature>
<keyword evidence="2" id="KW-0403">Intermediate filament</keyword>
<sequence>LRVGISFQLAGLPSMSRQFTYKSGAAAKGGFSGCSVVLSGSSSPSYRAGSKGLSGGFGSRSLYSLGCARSVSFNMAGGNGRPGGYGFSRGRASGFAGSMFGSVVLGPMCPSLCPPGGIHQVIVNKSLLTPLNVELDPEIQKVRAQEREQIKALNNKFASFIDKVRFLEQQNQVLGTKWELLQQQDLNNCKNNLEPILEGYISNLRKQLETLSGDRVRFLEQQNQVLGTKWELLQQQDLNNCKNNLEPILEGYISNLRKQLETLSGDRVRLDSELRSMRDVVEDYKKRYEEEINKRTTAENEFVVLKKDVDAAYMSKVELQAKVDALEREIKFFTCMYEGEIAQMQSHISDTSVILSMDNNRNLDLDSIIAEVRAQYEDIALKSKAEAEALYQTKFQELQLAAGRHGDDLKHTKNEISELTRLIQRLRSEIENVKKQCSNLETAITDAEQRGHCALKDAQAKLDELEAALLQAKEELARMMRMKWDDEKHSRRAPGRMSGEYTNSVSISVISSSMAGTAGTGAGFGYSGTGTYGYRPSSVGGGYCFLPGGCVTGSGNCSPRGEAKTRLGSTSEIKDLPGKTLALSSPTKKTPR</sequence>
<dbReference type="Gene3D" id="1.20.5.1160">
    <property type="entry name" value="Vasodilator-stimulated phosphoprotein"/>
    <property type="match status" value="1"/>
</dbReference>
<evidence type="ECO:0000256" key="4">
    <source>
        <dbReference type="ARBA" id="ARBA00061646"/>
    </source>
</evidence>
<dbReference type="SUPFAM" id="SSF64593">
    <property type="entry name" value="Intermediate filament protein, coiled coil region"/>
    <property type="match status" value="3"/>
</dbReference>
<feature type="coiled-coil region" evidence="5">
    <location>
        <begin position="253"/>
        <end position="336"/>
    </location>
</feature>
<evidence type="ECO:0000256" key="2">
    <source>
        <dbReference type="ARBA" id="ARBA00022754"/>
    </source>
</evidence>
<feature type="compositionally biased region" description="Polar residues" evidence="6">
    <location>
        <begin position="582"/>
        <end position="592"/>
    </location>
</feature>
<dbReference type="PROSITE" id="PS51842">
    <property type="entry name" value="IF_ROD_2"/>
    <property type="match status" value="1"/>
</dbReference>
<dbReference type="PANTHER" id="PTHR45616">
    <property type="entry name" value="GATA-TYPE DOMAIN-CONTAINING PROTEIN"/>
    <property type="match status" value="1"/>
</dbReference>
<dbReference type="Pfam" id="PF00038">
    <property type="entry name" value="Filament"/>
    <property type="match status" value="1"/>
</dbReference>
<feature type="region of interest" description="Disordered" evidence="6">
    <location>
        <begin position="556"/>
        <end position="592"/>
    </location>
</feature>
<comment type="caution">
    <text evidence="8">The sequence shown here is derived from an EMBL/GenBank/DDBJ whole genome shotgun (WGS) entry which is preliminary data.</text>
</comment>
<evidence type="ECO:0000256" key="6">
    <source>
        <dbReference type="SAM" id="MobiDB-lite"/>
    </source>
</evidence>
<dbReference type="SMART" id="SM01391">
    <property type="entry name" value="Filament"/>
    <property type="match status" value="1"/>
</dbReference>
<dbReference type="GO" id="GO:0005615">
    <property type="term" value="C:extracellular space"/>
    <property type="evidence" value="ECO:0007669"/>
    <property type="project" value="TreeGrafter"/>
</dbReference>
<dbReference type="OrthoDB" id="2441647at2759"/>
<keyword evidence="1" id="KW-0416">Keratin</keyword>
<dbReference type="AlphaFoldDB" id="A0A212DED1"/>
<dbReference type="GO" id="GO:0045095">
    <property type="term" value="C:keratin filament"/>
    <property type="evidence" value="ECO:0007669"/>
    <property type="project" value="TreeGrafter"/>
</dbReference>